<dbReference type="EMBL" id="JBHRSF010000102">
    <property type="protein sequence ID" value="MFC2996927.1"/>
    <property type="molecule type" value="Genomic_DNA"/>
</dbReference>
<dbReference type="AlphaFoldDB" id="A0A371YPI9"/>
<dbReference type="EMBL" id="PYIX02000018">
    <property type="protein sequence ID" value="RFC83352.1"/>
    <property type="molecule type" value="Genomic_DNA"/>
</dbReference>
<dbReference type="RefSeq" id="WP_107008520.1">
    <property type="nucleotide sequence ID" value="NZ_JBHRSF010000102.1"/>
</dbReference>
<evidence type="ECO:0000313" key="1">
    <source>
        <dbReference type="EMBL" id="MFC2996927.1"/>
    </source>
</evidence>
<organism evidence="2 3">
    <name type="scientific">Acinetobacter sichuanensis</name>
    <dbReference type="NCBI Taxonomy" id="2136183"/>
    <lineage>
        <taxon>Bacteria</taxon>
        <taxon>Pseudomonadati</taxon>
        <taxon>Pseudomonadota</taxon>
        <taxon>Gammaproteobacteria</taxon>
        <taxon>Moraxellales</taxon>
        <taxon>Moraxellaceae</taxon>
        <taxon>Acinetobacter</taxon>
    </lineage>
</organism>
<comment type="caution">
    <text evidence="2">The sequence shown here is derived from an EMBL/GenBank/DDBJ whole genome shotgun (WGS) entry which is preliminary data.</text>
</comment>
<evidence type="ECO:0000313" key="2">
    <source>
        <dbReference type="EMBL" id="RFC83352.1"/>
    </source>
</evidence>
<dbReference type="OrthoDB" id="2625026at2"/>
<gene>
    <name evidence="1" type="ORF">ACFODO_17045</name>
    <name evidence="2" type="ORF">C9E89_011690</name>
</gene>
<sequence>MRKVSVKENVYFYKVISGYCDDDRAIAILEIYLEGYRHTPYVINFHCRGDFYGGIPLSEGVLLFNTQTHLTELVNLHRPYFVRLCILKALEEEWDASTRQVNDFGMQFLTELNLDIAPITPKALQHK</sequence>
<keyword evidence="4" id="KW-1185">Reference proteome</keyword>
<evidence type="ECO:0000313" key="3">
    <source>
        <dbReference type="Proteomes" id="UP000240957"/>
    </source>
</evidence>
<name>A0A371YPI9_9GAMM</name>
<accession>A0A371YPI9</accession>
<reference evidence="4" key="3">
    <citation type="journal article" date="2019" name="Int. J. Syst. Evol. Microbiol.">
        <title>The Global Catalogue of Microorganisms (GCM) 10K type strain sequencing project: providing services to taxonomists for standard genome sequencing and annotation.</title>
        <authorList>
            <consortium name="The Broad Institute Genomics Platform"/>
            <consortium name="The Broad Institute Genome Sequencing Center for Infectious Disease"/>
            <person name="Wu L."/>
            <person name="Ma J."/>
        </authorList>
    </citation>
    <scope>NUCLEOTIDE SEQUENCE [LARGE SCALE GENOMIC DNA]</scope>
    <source>
        <strain evidence="4">KCTC 62575</strain>
    </source>
</reference>
<reference evidence="1" key="1">
    <citation type="journal article" date="2014" name="Int. J. Syst. Evol. Microbiol.">
        <title>Complete genome of a new Firmicutes species belonging to the dominant human colonic microbiota ('Ruminococcus bicirculans') reveals two chromosomes and a selective capacity to utilize plant glucans.</title>
        <authorList>
            <consortium name="NISC Comparative Sequencing Program"/>
            <person name="Wegmann U."/>
            <person name="Louis P."/>
            <person name="Goesmann A."/>
            <person name="Henrissat B."/>
            <person name="Duncan S.H."/>
            <person name="Flint H.J."/>
        </authorList>
    </citation>
    <scope>NUCLEOTIDE SEQUENCE</scope>
    <source>
        <strain evidence="1">KCTC 62575</strain>
    </source>
</reference>
<protein>
    <submittedName>
        <fullName evidence="2">Uncharacterized protein</fullName>
    </submittedName>
</protein>
<dbReference type="Proteomes" id="UP001595455">
    <property type="component" value="Unassembled WGS sequence"/>
</dbReference>
<reference evidence="2 3" key="2">
    <citation type="submission" date="2018-08" db="EMBL/GenBank/DDBJ databases">
        <title>The draft genome of Acinetobacter sichuanensis strain WCHAc060041.</title>
        <authorList>
            <person name="Qin J."/>
            <person name="Feng Y."/>
            <person name="Zong Z."/>
        </authorList>
    </citation>
    <scope>NUCLEOTIDE SEQUENCE [LARGE SCALE GENOMIC DNA]</scope>
    <source>
        <strain evidence="2 3">WCHAc060041</strain>
    </source>
</reference>
<evidence type="ECO:0000313" key="4">
    <source>
        <dbReference type="Proteomes" id="UP001595455"/>
    </source>
</evidence>
<proteinExistence type="predicted"/>
<dbReference type="Proteomes" id="UP000240957">
    <property type="component" value="Unassembled WGS sequence"/>
</dbReference>
<reference evidence="1" key="4">
    <citation type="submission" date="2024-09" db="EMBL/GenBank/DDBJ databases">
        <authorList>
            <person name="Sun Q."/>
            <person name="Mori K."/>
        </authorList>
    </citation>
    <scope>NUCLEOTIDE SEQUENCE</scope>
    <source>
        <strain evidence="1">KCTC 62575</strain>
    </source>
</reference>